<evidence type="ECO:0000313" key="1">
    <source>
        <dbReference type="EMBL" id="KAF2712740.1"/>
    </source>
</evidence>
<evidence type="ECO:0000313" key="2">
    <source>
        <dbReference type="Proteomes" id="UP000799428"/>
    </source>
</evidence>
<keyword evidence="2" id="KW-1185">Reference proteome</keyword>
<sequence length="92" mass="10204">MSACLESGPRRGQVRIPGVSLVVLDVEHQAKLTCRTWLLLGTTCRKRLKAEFARVDVTTKKTLYLIYMSCAGWIYMGEVGGGLLSEEGPSWN</sequence>
<reference evidence="1" key="1">
    <citation type="journal article" date="2020" name="Stud. Mycol.">
        <title>101 Dothideomycetes genomes: a test case for predicting lifestyles and emergence of pathogens.</title>
        <authorList>
            <person name="Haridas S."/>
            <person name="Albert R."/>
            <person name="Binder M."/>
            <person name="Bloem J."/>
            <person name="Labutti K."/>
            <person name="Salamov A."/>
            <person name="Andreopoulos B."/>
            <person name="Baker S."/>
            <person name="Barry K."/>
            <person name="Bills G."/>
            <person name="Bluhm B."/>
            <person name="Cannon C."/>
            <person name="Castanera R."/>
            <person name="Culley D."/>
            <person name="Daum C."/>
            <person name="Ezra D."/>
            <person name="Gonzalez J."/>
            <person name="Henrissat B."/>
            <person name="Kuo A."/>
            <person name="Liang C."/>
            <person name="Lipzen A."/>
            <person name="Lutzoni F."/>
            <person name="Magnuson J."/>
            <person name="Mondo S."/>
            <person name="Nolan M."/>
            <person name="Ohm R."/>
            <person name="Pangilinan J."/>
            <person name="Park H.-J."/>
            <person name="Ramirez L."/>
            <person name="Alfaro M."/>
            <person name="Sun H."/>
            <person name="Tritt A."/>
            <person name="Yoshinaga Y."/>
            <person name="Zwiers L.-H."/>
            <person name="Turgeon B."/>
            <person name="Goodwin S."/>
            <person name="Spatafora J."/>
            <person name="Crous P."/>
            <person name="Grigoriev I."/>
        </authorList>
    </citation>
    <scope>NUCLEOTIDE SEQUENCE</scope>
    <source>
        <strain evidence="1">CBS 279.74</strain>
    </source>
</reference>
<accession>A0A6G1KIY1</accession>
<dbReference type="Proteomes" id="UP000799428">
    <property type="component" value="Unassembled WGS sequence"/>
</dbReference>
<dbReference type="AlphaFoldDB" id="A0A6G1KIY1"/>
<proteinExistence type="predicted"/>
<organism evidence="1 2">
    <name type="scientific">Pleomassaria siparia CBS 279.74</name>
    <dbReference type="NCBI Taxonomy" id="1314801"/>
    <lineage>
        <taxon>Eukaryota</taxon>
        <taxon>Fungi</taxon>
        <taxon>Dikarya</taxon>
        <taxon>Ascomycota</taxon>
        <taxon>Pezizomycotina</taxon>
        <taxon>Dothideomycetes</taxon>
        <taxon>Pleosporomycetidae</taxon>
        <taxon>Pleosporales</taxon>
        <taxon>Pleomassariaceae</taxon>
        <taxon>Pleomassaria</taxon>
    </lineage>
</organism>
<dbReference type="EMBL" id="MU005766">
    <property type="protein sequence ID" value="KAF2712740.1"/>
    <property type="molecule type" value="Genomic_DNA"/>
</dbReference>
<name>A0A6G1KIY1_9PLEO</name>
<protein>
    <submittedName>
        <fullName evidence="1">Uncharacterized protein</fullName>
    </submittedName>
</protein>
<gene>
    <name evidence="1" type="ORF">K504DRAFT_211322</name>
</gene>